<gene>
    <name evidence="2" type="ORF">TNIN_148021</name>
</gene>
<dbReference type="Proteomes" id="UP000886998">
    <property type="component" value="Unassembled WGS sequence"/>
</dbReference>
<accession>A0A8X6XL23</accession>
<evidence type="ECO:0000313" key="3">
    <source>
        <dbReference type="Proteomes" id="UP000886998"/>
    </source>
</evidence>
<keyword evidence="1" id="KW-0812">Transmembrane</keyword>
<reference evidence="2" key="1">
    <citation type="submission" date="2020-08" db="EMBL/GenBank/DDBJ databases">
        <title>Multicomponent nature underlies the extraordinary mechanical properties of spider dragline silk.</title>
        <authorList>
            <person name="Kono N."/>
            <person name="Nakamura H."/>
            <person name="Mori M."/>
            <person name="Yoshida Y."/>
            <person name="Ohtoshi R."/>
            <person name="Malay A.D."/>
            <person name="Moran D.A.P."/>
            <person name="Tomita M."/>
            <person name="Numata K."/>
            <person name="Arakawa K."/>
        </authorList>
    </citation>
    <scope>NUCLEOTIDE SEQUENCE</scope>
</reference>
<keyword evidence="3" id="KW-1185">Reference proteome</keyword>
<feature type="transmembrane region" description="Helical" evidence="1">
    <location>
        <begin position="93"/>
        <end position="114"/>
    </location>
</feature>
<dbReference type="EMBL" id="BMAV01010667">
    <property type="protein sequence ID" value="GFY55928.1"/>
    <property type="molecule type" value="Genomic_DNA"/>
</dbReference>
<evidence type="ECO:0000256" key="1">
    <source>
        <dbReference type="SAM" id="Phobius"/>
    </source>
</evidence>
<evidence type="ECO:0000313" key="2">
    <source>
        <dbReference type="EMBL" id="GFY55928.1"/>
    </source>
</evidence>
<comment type="caution">
    <text evidence="2">The sequence shown here is derived from an EMBL/GenBank/DDBJ whole genome shotgun (WGS) entry which is preliminary data.</text>
</comment>
<proteinExistence type="predicted"/>
<keyword evidence="1" id="KW-1133">Transmembrane helix</keyword>
<sequence length="158" mass="18341">MAFEGLEYEPDRFFNSNDLMQSSGSHDGDTKFVLGGSSNDYSPFTPEVEQYIERIMYDNKEHIAQLYGISFDQGKVTRVQHNQCCLSLRREFLQYYCTVTSFLVYCFILATFAARSFKNGTKKAPFDAIGYITSFLRISRRNGRVSDDFWQQLQSFCE</sequence>
<dbReference type="AlphaFoldDB" id="A0A8X6XL23"/>
<protein>
    <submittedName>
        <fullName evidence="2">Uncharacterized protein</fullName>
    </submittedName>
</protein>
<keyword evidence="1" id="KW-0472">Membrane</keyword>
<name>A0A8X6XL23_9ARAC</name>
<organism evidence="2 3">
    <name type="scientific">Trichonephila inaurata madagascariensis</name>
    <dbReference type="NCBI Taxonomy" id="2747483"/>
    <lineage>
        <taxon>Eukaryota</taxon>
        <taxon>Metazoa</taxon>
        <taxon>Ecdysozoa</taxon>
        <taxon>Arthropoda</taxon>
        <taxon>Chelicerata</taxon>
        <taxon>Arachnida</taxon>
        <taxon>Araneae</taxon>
        <taxon>Araneomorphae</taxon>
        <taxon>Entelegynae</taxon>
        <taxon>Araneoidea</taxon>
        <taxon>Nephilidae</taxon>
        <taxon>Trichonephila</taxon>
        <taxon>Trichonephila inaurata</taxon>
    </lineage>
</organism>